<gene>
    <name evidence="3" type="ORF">RZO55_04250</name>
</gene>
<protein>
    <submittedName>
        <fullName evidence="3">Alpha/beta hydrolase</fullName>
    </submittedName>
</protein>
<sequence>MSETSDMIRKTFREGDQKRDAGLKTPDTIQRYDDIVYGTDTKWQVLDVYRPKAAEDKKLPVIVSVHGGGWVYGDKETYQFYCMDLAERGFAVVNFTYRLAPEHKFPASIEDTNLVFSWVLEHSETYGFDRNHIFAVGDSAGAHILGLYTAICTNPAYAARYSFQVSDGFVPKAIALNCGAFHMEDSQDTGDNTQSLMRDFLPMGGTPKELENISVDHYVTSKFPPVFLMTAVGDFLKDQAPVMAEVLAECNVEFIYRLYGID</sequence>
<dbReference type="InterPro" id="IPR029058">
    <property type="entry name" value="AB_hydrolase_fold"/>
</dbReference>
<dbReference type="InterPro" id="IPR049492">
    <property type="entry name" value="BD-FAE-like_dom"/>
</dbReference>
<organism evidence="3 4">
    <name type="scientific">Clostridium boliviensis</name>
    <dbReference type="NCBI Taxonomy" id="318465"/>
    <lineage>
        <taxon>Bacteria</taxon>
        <taxon>Bacillati</taxon>
        <taxon>Bacillota</taxon>
        <taxon>Clostridia</taxon>
        <taxon>Eubacteriales</taxon>
        <taxon>Clostridiaceae</taxon>
        <taxon>Clostridium</taxon>
    </lineage>
</organism>
<reference evidence="3 4" key="1">
    <citation type="submission" date="2023-10" db="EMBL/GenBank/DDBJ databases">
        <title>A novel Glycoside Hydrolase 43-Like Enzyme from Clostrdium boliviensis is an Endo-xylanase, and a Candidate for Xylooligosaccharides Production from Different Xylan Substrates.</title>
        <authorList>
            <person name="Alvarez M.T."/>
            <person name="Rocabado-Villegas L.R."/>
            <person name="Salas-Veizaga D.M."/>
            <person name="Linares-Pasten J.A."/>
            <person name="Gudmundsdottir E.E."/>
            <person name="Hreggvidsson G.O."/>
            <person name="Adlercreutz P."/>
            <person name="Nordberg Karlsson E."/>
        </authorList>
    </citation>
    <scope>NUCLEOTIDE SEQUENCE [LARGE SCALE GENOMIC DNA]</scope>
    <source>
        <strain evidence="3 4">E-1</strain>
    </source>
</reference>
<accession>A0ABU4GGN6</accession>
<dbReference type="PANTHER" id="PTHR48081">
    <property type="entry name" value="AB HYDROLASE SUPERFAMILY PROTEIN C4A8.06C"/>
    <property type="match status" value="1"/>
</dbReference>
<dbReference type="Pfam" id="PF20434">
    <property type="entry name" value="BD-FAE"/>
    <property type="match status" value="1"/>
</dbReference>
<dbReference type="InterPro" id="IPR050300">
    <property type="entry name" value="GDXG_lipolytic_enzyme"/>
</dbReference>
<dbReference type="RefSeq" id="WP_318063054.1">
    <property type="nucleotide sequence ID" value="NZ_JAWONS010000099.1"/>
</dbReference>
<keyword evidence="4" id="KW-1185">Reference proteome</keyword>
<dbReference type="SUPFAM" id="SSF53474">
    <property type="entry name" value="alpha/beta-Hydrolases"/>
    <property type="match status" value="1"/>
</dbReference>
<comment type="caution">
    <text evidence="3">The sequence shown here is derived from an EMBL/GenBank/DDBJ whole genome shotgun (WGS) entry which is preliminary data.</text>
</comment>
<keyword evidence="1 3" id="KW-0378">Hydrolase</keyword>
<dbReference type="EMBL" id="JAWONS010000099">
    <property type="protein sequence ID" value="MDW2796790.1"/>
    <property type="molecule type" value="Genomic_DNA"/>
</dbReference>
<feature type="domain" description="BD-FAE-like" evidence="2">
    <location>
        <begin position="46"/>
        <end position="231"/>
    </location>
</feature>
<evidence type="ECO:0000259" key="2">
    <source>
        <dbReference type="Pfam" id="PF20434"/>
    </source>
</evidence>
<proteinExistence type="predicted"/>
<dbReference type="Gene3D" id="3.40.50.1820">
    <property type="entry name" value="alpha/beta hydrolase"/>
    <property type="match status" value="1"/>
</dbReference>
<evidence type="ECO:0000313" key="3">
    <source>
        <dbReference type="EMBL" id="MDW2796790.1"/>
    </source>
</evidence>
<name>A0ABU4GGN6_9CLOT</name>
<evidence type="ECO:0000256" key="1">
    <source>
        <dbReference type="ARBA" id="ARBA00022801"/>
    </source>
</evidence>
<evidence type="ECO:0000313" key="4">
    <source>
        <dbReference type="Proteomes" id="UP001276854"/>
    </source>
</evidence>
<dbReference type="GO" id="GO:0016787">
    <property type="term" value="F:hydrolase activity"/>
    <property type="evidence" value="ECO:0007669"/>
    <property type="project" value="UniProtKB-KW"/>
</dbReference>
<dbReference type="Proteomes" id="UP001276854">
    <property type="component" value="Unassembled WGS sequence"/>
</dbReference>